<dbReference type="Proteomes" id="UP000032221">
    <property type="component" value="Unassembled WGS sequence"/>
</dbReference>
<comment type="caution">
    <text evidence="1">The sequence shown here is derived from an EMBL/GenBank/DDBJ whole genome shotgun (WGS) entry which is preliminary data.</text>
</comment>
<dbReference type="AlphaFoldDB" id="A0A0D1LEW8"/>
<sequence length="577" mass="64027">MPAKVIQEPLAVEFAFPNGTSCTIDFARLPNQQLAHDLARGLATLVHPHGRISRRATAQDYAGSVRRLVTVLADGNFSGGASDLTAAQLLAFWMAHSHHHERRTRLMLLGIEPTIATLDPTLRAHLNGRLRKQTPKGLPYRPYTSTEWQRLTECCTDIIDSAWQRHHDMLVIAKKGRSPRSSPVSVKSLGWLMLRRGPMSREDVERFIGRQLRPRAAGVNYEGQWVRQVRESLFPTLEVQIAYRLLFGIQTGIVPDGIDDLGIDDIHWAGDSTVLLSYVKGRTTGEGLNLTKGAVRLLKQWLDHSDTLRRTASQHYRGSLWLAINSVHTSSRVMDARYTPGSLGRFSRRHELVDDSGEPLHIHRGRIRATFLNMLAMRGWTGRTTIDPNHSAAVEGDHYLTAATPAQRNALESVIEEGQADLVRRALPATVFTGDEVAQLVARLPAIVAELVPDAPTIADLVGGKQDVFVAACADQLSGLWGPKGQPCPSRPWVCLMCPLAVFLPRHAPNLLRLKSFFARQFRRMPTDQYLRVFGPYADRLDSDILPQFSSNVLASAAAAVNDLDSEIPLGRVRDAV</sequence>
<dbReference type="OrthoDB" id="4308266at2"/>
<keyword evidence="2" id="KW-1185">Reference proteome</keyword>
<organism evidence="1 2">
    <name type="scientific">Mycolicibacterium llatzerense</name>
    <dbReference type="NCBI Taxonomy" id="280871"/>
    <lineage>
        <taxon>Bacteria</taxon>
        <taxon>Bacillati</taxon>
        <taxon>Actinomycetota</taxon>
        <taxon>Actinomycetes</taxon>
        <taxon>Mycobacteriales</taxon>
        <taxon>Mycobacteriaceae</taxon>
        <taxon>Mycolicibacterium</taxon>
    </lineage>
</organism>
<accession>A0A0D1LEW8</accession>
<dbReference type="EMBL" id="JXST01000043">
    <property type="protein sequence ID" value="KIU14481.1"/>
    <property type="molecule type" value="Genomic_DNA"/>
</dbReference>
<name>A0A0D1LEW8_9MYCO</name>
<protein>
    <recommendedName>
        <fullName evidence="3">Core-binding (CB) domain-containing protein</fullName>
    </recommendedName>
</protein>
<reference evidence="1 2" key="1">
    <citation type="submission" date="2015-01" db="EMBL/GenBank/DDBJ databases">
        <title>Genome sequence of Mycobacterium llatzerense and Mycobacterium immunogenum recovered from brain abscess.</title>
        <authorList>
            <person name="Greninger A.L."/>
            <person name="Langelier C."/>
            <person name="Cunningham G."/>
            <person name="Chiu C.Y."/>
            <person name="Miller S."/>
        </authorList>
    </citation>
    <scope>NUCLEOTIDE SEQUENCE [LARGE SCALE GENOMIC DNA]</scope>
    <source>
        <strain evidence="1 2">CLUC14</strain>
    </source>
</reference>
<dbReference type="PATRIC" id="fig|280871.6.peg.5006"/>
<evidence type="ECO:0000313" key="1">
    <source>
        <dbReference type="EMBL" id="KIU14481.1"/>
    </source>
</evidence>
<dbReference type="RefSeq" id="WP_043987673.1">
    <property type="nucleotide sequence ID" value="NZ_JXST01000043.1"/>
</dbReference>
<evidence type="ECO:0008006" key="3">
    <source>
        <dbReference type="Google" id="ProtNLM"/>
    </source>
</evidence>
<evidence type="ECO:0000313" key="2">
    <source>
        <dbReference type="Proteomes" id="UP000032221"/>
    </source>
</evidence>
<proteinExistence type="predicted"/>
<gene>
    <name evidence="1" type="ORF">TL10_24180</name>
</gene>
<dbReference type="STRING" id="280871.TL10_24180"/>